<dbReference type="Pfam" id="PF05485">
    <property type="entry name" value="THAP"/>
    <property type="match status" value="1"/>
</dbReference>
<keyword evidence="8" id="KW-0436">Ligase</keyword>
<sequence>MRCCVPFCEEDSPVHKFPTANEKQCQVWLARIGNGELVQKEMDEFKERFGICDSHFEQRCHDTDTDDLISGALPTLLLPGSRSDEYFGSYSMDFLPDSIESPEALDMIVEGISDSSHLVNVHIDSEVEDVARRYNTSQTEKIRDESEITIHRPEDIEIVTRYATKCEQDSDDEIILKYPNDDDVVKRYSASVGLGSVSRRVGVCDKGSSTEHVILEECADGFEVMNRSASISGVAGCKPSSGNQIETSDFQVRRLLLESYQSPIRTQSSSNTHESDSEMSDSIEDSMLDHGVSEHPSDDEEGGIHRDPGELNSVSEEFEDSCYDSVDADEALRALMKPGCSSPRNHSITVYNLCCDKKFLSSISIDSPKKDLLPARGTTRHRDFLHDLVINAPLSNSFQGVGDSKRNMKKSRNKNKSKSRSDNLMSVIHSLEKIAQNVETQCIEARRSLRKNSSHGNVLRTSAKLKGEVTPLLNSQLSLIKKIRTNVP</sequence>
<evidence type="ECO:0000313" key="9">
    <source>
        <dbReference type="EMBL" id="JAQ12237.1"/>
    </source>
</evidence>
<evidence type="ECO:0000256" key="1">
    <source>
        <dbReference type="ARBA" id="ARBA00022723"/>
    </source>
</evidence>
<keyword evidence="1" id="KW-0479">Metal-binding</keyword>
<feature type="compositionally biased region" description="Polar residues" evidence="6">
    <location>
        <begin position="261"/>
        <end position="272"/>
    </location>
</feature>
<evidence type="ECO:0000259" key="7">
    <source>
        <dbReference type="PROSITE" id="PS50950"/>
    </source>
</evidence>
<protein>
    <submittedName>
        <fullName evidence="8">Isoleucine--tRNA ligase</fullName>
    </submittedName>
</protein>
<evidence type="ECO:0000256" key="5">
    <source>
        <dbReference type="PROSITE-ProRule" id="PRU00309"/>
    </source>
</evidence>
<evidence type="ECO:0000256" key="3">
    <source>
        <dbReference type="ARBA" id="ARBA00022833"/>
    </source>
</evidence>
<name>A0A0A9XQX0_LYGHE</name>
<proteinExistence type="predicted"/>
<dbReference type="GO" id="GO:0003677">
    <property type="term" value="F:DNA binding"/>
    <property type="evidence" value="ECO:0007669"/>
    <property type="project" value="UniProtKB-UniRule"/>
</dbReference>
<feature type="compositionally biased region" description="Basic residues" evidence="6">
    <location>
        <begin position="407"/>
        <end position="418"/>
    </location>
</feature>
<evidence type="ECO:0000256" key="4">
    <source>
        <dbReference type="ARBA" id="ARBA00023125"/>
    </source>
</evidence>
<feature type="domain" description="THAP-type" evidence="7">
    <location>
        <begin position="1"/>
        <end position="77"/>
    </location>
</feature>
<reference evidence="9" key="3">
    <citation type="journal article" date="2016" name="Gigascience">
        <title>De novo construction of an expanded transcriptome assembly for the western tarnished plant bug, Lygus hesperus.</title>
        <authorList>
            <person name="Tassone E.E."/>
            <person name="Geib S.M."/>
            <person name="Hall B."/>
            <person name="Fabrick J.A."/>
            <person name="Brent C.S."/>
            <person name="Hull J.J."/>
        </authorList>
    </citation>
    <scope>NUCLEOTIDE SEQUENCE</scope>
</reference>
<reference evidence="8" key="1">
    <citation type="journal article" date="2014" name="PLoS ONE">
        <title>Transcriptome-Based Identification of ABC Transporters in the Western Tarnished Plant Bug Lygus hesperus.</title>
        <authorList>
            <person name="Hull J.J."/>
            <person name="Chaney K."/>
            <person name="Geib S.M."/>
            <person name="Fabrick J.A."/>
            <person name="Brent C.S."/>
            <person name="Walsh D."/>
            <person name="Lavine L.C."/>
        </authorList>
    </citation>
    <scope>NUCLEOTIDE SEQUENCE</scope>
</reference>
<accession>A0A0A9XQX0</accession>
<evidence type="ECO:0000256" key="2">
    <source>
        <dbReference type="ARBA" id="ARBA00022771"/>
    </source>
</evidence>
<feature type="compositionally biased region" description="Acidic residues" evidence="6">
    <location>
        <begin position="277"/>
        <end position="286"/>
    </location>
</feature>
<dbReference type="GO" id="GO:0008270">
    <property type="term" value="F:zinc ion binding"/>
    <property type="evidence" value="ECO:0007669"/>
    <property type="project" value="UniProtKB-KW"/>
</dbReference>
<dbReference type="SMART" id="SM00692">
    <property type="entry name" value="DM3"/>
    <property type="match status" value="1"/>
</dbReference>
<dbReference type="EMBL" id="GBHO01022366">
    <property type="protein sequence ID" value="JAG21238.1"/>
    <property type="molecule type" value="Transcribed_RNA"/>
</dbReference>
<evidence type="ECO:0000256" key="6">
    <source>
        <dbReference type="SAM" id="MobiDB-lite"/>
    </source>
</evidence>
<gene>
    <name evidence="8" type="primary">ileS_57</name>
    <name evidence="8" type="ORF">CM83_58653</name>
    <name evidence="9" type="ORF">g.67692</name>
</gene>
<keyword evidence="4 5" id="KW-0238">DNA-binding</keyword>
<dbReference type="PROSITE" id="PS50950">
    <property type="entry name" value="ZF_THAP"/>
    <property type="match status" value="1"/>
</dbReference>
<dbReference type="SUPFAM" id="SSF57716">
    <property type="entry name" value="Glucocorticoid receptor-like (DNA-binding domain)"/>
    <property type="match status" value="1"/>
</dbReference>
<dbReference type="EMBL" id="GDHC01006392">
    <property type="protein sequence ID" value="JAQ12237.1"/>
    <property type="molecule type" value="Transcribed_RNA"/>
</dbReference>
<keyword evidence="3" id="KW-0862">Zinc</keyword>
<dbReference type="GO" id="GO:0016874">
    <property type="term" value="F:ligase activity"/>
    <property type="evidence" value="ECO:0007669"/>
    <property type="project" value="UniProtKB-KW"/>
</dbReference>
<feature type="compositionally biased region" description="Basic and acidic residues" evidence="6">
    <location>
        <begin position="287"/>
        <end position="309"/>
    </location>
</feature>
<reference evidence="8" key="2">
    <citation type="submission" date="2014-07" db="EMBL/GenBank/DDBJ databases">
        <authorList>
            <person name="Hull J."/>
        </authorList>
    </citation>
    <scope>NUCLEOTIDE SEQUENCE</scope>
</reference>
<organism evidence="8">
    <name type="scientific">Lygus hesperus</name>
    <name type="common">Western plant bug</name>
    <dbReference type="NCBI Taxonomy" id="30085"/>
    <lineage>
        <taxon>Eukaryota</taxon>
        <taxon>Metazoa</taxon>
        <taxon>Ecdysozoa</taxon>
        <taxon>Arthropoda</taxon>
        <taxon>Hexapoda</taxon>
        <taxon>Insecta</taxon>
        <taxon>Pterygota</taxon>
        <taxon>Neoptera</taxon>
        <taxon>Paraneoptera</taxon>
        <taxon>Hemiptera</taxon>
        <taxon>Heteroptera</taxon>
        <taxon>Panheteroptera</taxon>
        <taxon>Cimicomorpha</taxon>
        <taxon>Miridae</taxon>
        <taxon>Mirini</taxon>
        <taxon>Lygus</taxon>
    </lineage>
</organism>
<dbReference type="AlphaFoldDB" id="A0A0A9XQX0"/>
<keyword evidence="2 5" id="KW-0863">Zinc-finger</keyword>
<feature type="region of interest" description="Disordered" evidence="6">
    <location>
        <begin position="261"/>
        <end position="311"/>
    </location>
</feature>
<dbReference type="InterPro" id="IPR006612">
    <property type="entry name" value="THAP_Znf"/>
</dbReference>
<feature type="region of interest" description="Disordered" evidence="6">
    <location>
        <begin position="399"/>
        <end position="423"/>
    </location>
</feature>
<dbReference type="SMART" id="SM00980">
    <property type="entry name" value="THAP"/>
    <property type="match status" value="1"/>
</dbReference>
<evidence type="ECO:0000313" key="8">
    <source>
        <dbReference type="EMBL" id="JAG21238.1"/>
    </source>
</evidence>